<dbReference type="RefSeq" id="WP_051630679.1">
    <property type="nucleotide sequence ID" value="NZ_BMLF01000002.1"/>
</dbReference>
<keyword evidence="5" id="KW-0547">Nucleotide-binding</keyword>
<dbReference type="InterPro" id="IPR011527">
    <property type="entry name" value="ABC1_TM_dom"/>
</dbReference>
<gene>
    <name evidence="12" type="ORF">GCM10011534_25550</name>
</gene>
<protein>
    <submittedName>
        <fullName evidence="12">ABC transporter ATP-binding protein</fullName>
    </submittedName>
</protein>
<sequence length="597" mass="63998">MSADASSRDLMGWLWRGYLRRHIGVLAIAFVLMAMEGAAMGALSYMMKPMFDQVFIAGNTGALAWVGAVIFGIFVVRGVAGTLQKVLLAQAGHRAAARLRGDLLRHLMGLDGAFHQSHPPGFLIQRVQSDVNAITEILTKIMTTVGRDLIALIVLLGVAISVDPLWTLIACVGAPALVLPSFLVQRFTRARAREARDLGARLATRLDEVFHGIVPVKLNRLERYQARNYDALSDELVKAEVRATLGSELMSGMVDIMAGVGFLGVLIYGGGEIIAGDKTVGQFMSFFTAIGLAFDPLRRLGAMTGAWQIAAAAIERIRDLLETRATVFSPARPVPAPRGTPKVELKDVHLSYGETSVLNGLTLTAEAGETTALVGASGAGKSTVFNLLTRLIDPASGEVLLDGVPVSDVDLADLRSHFSTVTQDAALFDETLRENILLGRTDVSEARLREVLDAAHVTEFLPQLSDGLDSHVGPRGSALSGGQRQRVAIARALLRDTPILLLDEATSALDAQSEKLVQEALERLAKGRTTLVIAHRLSTVRTADRIVVMDKGRAIDAGTHEELLARGGHYATLHALQFSDGDTRAPELPDPRQAGSA</sequence>
<dbReference type="SMART" id="SM00382">
    <property type="entry name" value="AAA"/>
    <property type="match status" value="1"/>
</dbReference>
<dbReference type="EMBL" id="BMLF01000002">
    <property type="protein sequence ID" value="GGM02569.1"/>
    <property type="molecule type" value="Genomic_DNA"/>
</dbReference>
<keyword evidence="8 9" id="KW-0472">Membrane</keyword>
<dbReference type="PANTHER" id="PTHR43394">
    <property type="entry name" value="ATP-DEPENDENT PERMEASE MDL1, MITOCHONDRIAL"/>
    <property type="match status" value="1"/>
</dbReference>
<dbReference type="Proteomes" id="UP000649829">
    <property type="component" value="Unassembled WGS sequence"/>
</dbReference>
<evidence type="ECO:0000256" key="1">
    <source>
        <dbReference type="ARBA" id="ARBA00004651"/>
    </source>
</evidence>
<dbReference type="GO" id="GO:0015421">
    <property type="term" value="F:ABC-type oligopeptide transporter activity"/>
    <property type="evidence" value="ECO:0007669"/>
    <property type="project" value="TreeGrafter"/>
</dbReference>
<keyword evidence="7 9" id="KW-1133">Transmembrane helix</keyword>
<dbReference type="Pfam" id="PF00664">
    <property type="entry name" value="ABC_membrane"/>
    <property type="match status" value="1"/>
</dbReference>
<keyword evidence="3" id="KW-1003">Cell membrane</keyword>
<keyword evidence="2" id="KW-0813">Transport</keyword>
<reference evidence="12" key="2">
    <citation type="submission" date="2020-09" db="EMBL/GenBank/DDBJ databases">
        <authorList>
            <person name="Sun Q."/>
            <person name="Zhou Y."/>
        </authorList>
    </citation>
    <scope>NUCLEOTIDE SEQUENCE</scope>
    <source>
        <strain evidence="12">CGMCC 1.6293</strain>
    </source>
</reference>
<dbReference type="PANTHER" id="PTHR43394:SF1">
    <property type="entry name" value="ATP-BINDING CASSETTE SUB-FAMILY B MEMBER 10, MITOCHONDRIAL"/>
    <property type="match status" value="1"/>
</dbReference>
<proteinExistence type="predicted"/>
<dbReference type="PROSITE" id="PS00211">
    <property type="entry name" value="ABC_TRANSPORTER_1"/>
    <property type="match status" value="1"/>
</dbReference>
<dbReference type="FunFam" id="3.40.50.300:FF:000221">
    <property type="entry name" value="Multidrug ABC transporter ATP-binding protein"/>
    <property type="match status" value="1"/>
</dbReference>
<evidence type="ECO:0000256" key="3">
    <source>
        <dbReference type="ARBA" id="ARBA00022475"/>
    </source>
</evidence>
<feature type="domain" description="ABC transporter" evidence="10">
    <location>
        <begin position="343"/>
        <end position="576"/>
    </location>
</feature>
<dbReference type="CDD" id="cd18552">
    <property type="entry name" value="ABC_6TM_MsbA_like"/>
    <property type="match status" value="1"/>
</dbReference>
<evidence type="ECO:0000256" key="2">
    <source>
        <dbReference type="ARBA" id="ARBA00022448"/>
    </source>
</evidence>
<keyword evidence="13" id="KW-1185">Reference proteome</keyword>
<accession>A0A917WFH1</accession>
<feature type="transmembrane region" description="Helical" evidence="9">
    <location>
        <begin position="53"/>
        <end position="76"/>
    </location>
</feature>
<keyword evidence="4 9" id="KW-0812">Transmembrane</keyword>
<evidence type="ECO:0000256" key="7">
    <source>
        <dbReference type="ARBA" id="ARBA00022989"/>
    </source>
</evidence>
<evidence type="ECO:0000256" key="6">
    <source>
        <dbReference type="ARBA" id="ARBA00022840"/>
    </source>
</evidence>
<dbReference type="Pfam" id="PF00005">
    <property type="entry name" value="ABC_tran"/>
    <property type="match status" value="1"/>
</dbReference>
<dbReference type="GO" id="GO:0005886">
    <property type="term" value="C:plasma membrane"/>
    <property type="evidence" value="ECO:0007669"/>
    <property type="project" value="UniProtKB-SubCell"/>
</dbReference>
<dbReference type="InterPro" id="IPR017871">
    <property type="entry name" value="ABC_transporter-like_CS"/>
</dbReference>
<dbReference type="InterPro" id="IPR039421">
    <property type="entry name" value="Type_1_exporter"/>
</dbReference>
<dbReference type="PROSITE" id="PS50929">
    <property type="entry name" value="ABC_TM1F"/>
    <property type="match status" value="1"/>
</dbReference>
<dbReference type="SUPFAM" id="SSF90123">
    <property type="entry name" value="ABC transporter transmembrane region"/>
    <property type="match status" value="1"/>
</dbReference>
<keyword evidence="6 12" id="KW-0067">ATP-binding</keyword>
<name>A0A917WFH1_9RHOB</name>
<evidence type="ECO:0000256" key="5">
    <source>
        <dbReference type="ARBA" id="ARBA00022741"/>
    </source>
</evidence>
<reference evidence="12" key="1">
    <citation type="journal article" date="2014" name="Int. J. Syst. Evol. Microbiol.">
        <title>Complete genome sequence of Corynebacterium casei LMG S-19264T (=DSM 44701T), isolated from a smear-ripened cheese.</title>
        <authorList>
            <consortium name="US DOE Joint Genome Institute (JGI-PGF)"/>
            <person name="Walter F."/>
            <person name="Albersmeier A."/>
            <person name="Kalinowski J."/>
            <person name="Ruckert C."/>
        </authorList>
    </citation>
    <scope>NUCLEOTIDE SEQUENCE</scope>
    <source>
        <strain evidence="12">CGMCC 1.6293</strain>
    </source>
</reference>
<evidence type="ECO:0000313" key="13">
    <source>
        <dbReference type="Proteomes" id="UP000649829"/>
    </source>
</evidence>
<feature type="domain" description="ABC transmembrane type-1" evidence="11">
    <location>
        <begin position="27"/>
        <end position="308"/>
    </location>
</feature>
<dbReference type="GO" id="GO:0005524">
    <property type="term" value="F:ATP binding"/>
    <property type="evidence" value="ECO:0007669"/>
    <property type="project" value="UniProtKB-KW"/>
</dbReference>
<evidence type="ECO:0000259" key="10">
    <source>
        <dbReference type="PROSITE" id="PS50893"/>
    </source>
</evidence>
<dbReference type="PROSITE" id="PS50893">
    <property type="entry name" value="ABC_TRANSPORTER_2"/>
    <property type="match status" value="1"/>
</dbReference>
<evidence type="ECO:0000313" key="12">
    <source>
        <dbReference type="EMBL" id="GGM02569.1"/>
    </source>
</evidence>
<dbReference type="SUPFAM" id="SSF52540">
    <property type="entry name" value="P-loop containing nucleoside triphosphate hydrolases"/>
    <property type="match status" value="1"/>
</dbReference>
<dbReference type="InterPro" id="IPR036640">
    <property type="entry name" value="ABC1_TM_sf"/>
</dbReference>
<feature type="transmembrane region" description="Helical" evidence="9">
    <location>
        <begin position="23"/>
        <end position="47"/>
    </location>
</feature>
<dbReference type="InterPro" id="IPR003593">
    <property type="entry name" value="AAA+_ATPase"/>
</dbReference>
<organism evidence="12 13">
    <name type="scientific">Pseudooceanicola nanhaiensis</name>
    <dbReference type="NCBI Taxonomy" id="375761"/>
    <lineage>
        <taxon>Bacteria</taxon>
        <taxon>Pseudomonadati</taxon>
        <taxon>Pseudomonadota</taxon>
        <taxon>Alphaproteobacteria</taxon>
        <taxon>Rhodobacterales</taxon>
        <taxon>Paracoccaceae</taxon>
        <taxon>Pseudooceanicola</taxon>
    </lineage>
</organism>
<dbReference type="InterPro" id="IPR027417">
    <property type="entry name" value="P-loop_NTPase"/>
</dbReference>
<dbReference type="Gene3D" id="1.20.1560.10">
    <property type="entry name" value="ABC transporter type 1, transmembrane domain"/>
    <property type="match status" value="1"/>
</dbReference>
<evidence type="ECO:0000259" key="11">
    <source>
        <dbReference type="PROSITE" id="PS50929"/>
    </source>
</evidence>
<dbReference type="GO" id="GO:0016887">
    <property type="term" value="F:ATP hydrolysis activity"/>
    <property type="evidence" value="ECO:0007669"/>
    <property type="project" value="InterPro"/>
</dbReference>
<evidence type="ECO:0000256" key="4">
    <source>
        <dbReference type="ARBA" id="ARBA00022692"/>
    </source>
</evidence>
<dbReference type="AlphaFoldDB" id="A0A917WFH1"/>
<dbReference type="InterPro" id="IPR003439">
    <property type="entry name" value="ABC_transporter-like_ATP-bd"/>
</dbReference>
<dbReference type="Gene3D" id="3.40.50.300">
    <property type="entry name" value="P-loop containing nucleotide triphosphate hydrolases"/>
    <property type="match status" value="1"/>
</dbReference>
<comment type="caution">
    <text evidence="12">The sequence shown here is derived from an EMBL/GenBank/DDBJ whole genome shotgun (WGS) entry which is preliminary data.</text>
</comment>
<comment type="subcellular location">
    <subcellularLocation>
        <location evidence="1">Cell membrane</location>
        <topology evidence="1">Multi-pass membrane protein</topology>
    </subcellularLocation>
</comment>
<evidence type="ECO:0000256" key="8">
    <source>
        <dbReference type="ARBA" id="ARBA00023136"/>
    </source>
</evidence>
<evidence type="ECO:0000256" key="9">
    <source>
        <dbReference type="SAM" id="Phobius"/>
    </source>
</evidence>